<comment type="caution">
    <text evidence="8">The sequence shown here is derived from an EMBL/GenBank/DDBJ whole genome shotgun (WGS) entry which is preliminary data.</text>
</comment>
<dbReference type="Gene3D" id="1.25.40.390">
    <property type="match status" value="1"/>
</dbReference>
<keyword evidence="5" id="KW-0998">Cell outer membrane</keyword>
<protein>
    <submittedName>
        <fullName evidence="8">Uncharacterized protein</fullName>
    </submittedName>
</protein>
<dbReference type="GO" id="GO:0009279">
    <property type="term" value="C:cell outer membrane"/>
    <property type="evidence" value="ECO:0007669"/>
    <property type="project" value="UniProtKB-SubCell"/>
</dbReference>
<accession>A0A096AWQ2</accession>
<evidence type="ECO:0000256" key="3">
    <source>
        <dbReference type="ARBA" id="ARBA00022729"/>
    </source>
</evidence>
<dbReference type="OrthoDB" id="1016139at2"/>
<dbReference type="InterPro" id="IPR011990">
    <property type="entry name" value="TPR-like_helical_dom_sf"/>
</dbReference>
<dbReference type="AlphaFoldDB" id="A0A096AWQ2"/>
<name>A0A096AWQ2_9BACT</name>
<sequence>MQYCTKTKIIIFIIGVVCLFSCQNESTDFVEDPVKAYSDTIAANTAVGALYATGLPQFYLSADQEYGIPLAWGSYLSGLFESEATQGYFPALEKQNLEDSSVRDLAKQIYTSCFDGIEAADTVILQIPNTSGFTPAEQAKLVGEAKFFRAFNRFYLIRTFGSFPDERHASSWLSMEKAYLKVEKDLLDAIATLPEQNFQENNSHVTAFTARALLGDVYLHMSGKPLQKNKYEQAATILRPIIRSEKHHLAANGANETVSAINTLRTTPTNDEYLYVVYGETSLTRASFAFPKMARNWENVKEHVAFNAFKPIQAFMSCYADGDIRGKDRQYFHTFFKVKDEGKTIFEIFDPAPYFWLASGTDIAASNKQYWGIYRYAEVLLMAAEAIAHSEGVTPEAVNYLAQVRTRSTSDSQIELSKQLSVLSVNKFIEEVWLERLRELPYEMKQLSDILRTDHYPVYKDSTLQFVPLQEAGTSEDKLFNKQSFFLPKPTP</sequence>
<dbReference type="Pfam" id="PF07980">
    <property type="entry name" value="SusD_RagB"/>
    <property type="match status" value="1"/>
</dbReference>
<keyword evidence="3" id="KW-0732">Signal</keyword>
<evidence type="ECO:0000256" key="5">
    <source>
        <dbReference type="ARBA" id="ARBA00023237"/>
    </source>
</evidence>
<gene>
    <name evidence="8" type="ORF">HMPREF9302_08325</name>
</gene>
<dbReference type="Pfam" id="PF14322">
    <property type="entry name" value="SusD-like_3"/>
    <property type="match status" value="1"/>
</dbReference>
<keyword evidence="4" id="KW-0472">Membrane</keyword>
<feature type="domain" description="SusD-like N-terminal" evidence="7">
    <location>
        <begin position="103"/>
        <end position="219"/>
    </location>
</feature>
<evidence type="ECO:0000256" key="2">
    <source>
        <dbReference type="ARBA" id="ARBA00006275"/>
    </source>
</evidence>
<evidence type="ECO:0000256" key="1">
    <source>
        <dbReference type="ARBA" id="ARBA00004442"/>
    </source>
</evidence>
<keyword evidence="9" id="KW-1185">Reference proteome</keyword>
<dbReference type="InterPro" id="IPR033985">
    <property type="entry name" value="SusD-like_N"/>
</dbReference>
<evidence type="ECO:0000259" key="6">
    <source>
        <dbReference type="Pfam" id="PF07980"/>
    </source>
</evidence>
<evidence type="ECO:0000259" key="7">
    <source>
        <dbReference type="Pfam" id="PF14322"/>
    </source>
</evidence>
<dbReference type="EMBL" id="JRNU01000044">
    <property type="protein sequence ID" value="KGF51210.1"/>
    <property type="molecule type" value="Genomic_DNA"/>
</dbReference>
<evidence type="ECO:0000313" key="8">
    <source>
        <dbReference type="EMBL" id="KGF51210.1"/>
    </source>
</evidence>
<comment type="subcellular location">
    <subcellularLocation>
        <location evidence="1">Cell outer membrane</location>
    </subcellularLocation>
</comment>
<dbReference type="Proteomes" id="UP000029614">
    <property type="component" value="Unassembled WGS sequence"/>
</dbReference>
<organism evidence="8 9">
    <name type="scientific">Prevotella amnii DNF00058</name>
    <dbReference type="NCBI Taxonomy" id="1401066"/>
    <lineage>
        <taxon>Bacteria</taxon>
        <taxon>Pseudomonadati</taxon>
        <taxon>Bacteroidota</taxon>
        <taxon>Bacteroidia</taxon>
        <taxon>Bacteroidales</taxon>
        <taxon>Prevotellaceae</taxon>
        <taxon>Prevotella</taxon>
    </lineage>
</organism>
<comment type="similarity">
    <text evidence="2">Belongs to the SusD family.</text>
</comment>
<reference evidence="8 9" key="1">
    <citation type="submission" date="2014-07" db="EMBL/GenBank/DDBJ databases">
        <authorList>
            <person name="McCorrison J."/>
            <person name="Sanka R."/>
            <person name="Torralba M."/>
            <person name="Gillis M."/>
            <person name="Haft D.H."/>
            <person name="Methe B."/>
            <person name="Sutton G."/>
            <person name="Nelson K.E."/>
        </authorList>
    </citation>
    <scope>NUCLEOTIDE SEQUENCE [LARGE SCALE GENOMIC DNA]</scope>
    <source>
        <strain evidence="8 9">DNF00058</strain>
    </source>
</reference>
<evidence type="ECO:0000256" key="4">
    <source>
        <dbReference type="ARBA" id="ARBA00023136"/>
    </source>
</evidence>
<feature type="domain" description="RagB/SusD" evidence="6">
    <location>
        <begin position="367"/>
        <end position="453"/>
    </location>
</feature>
<dbReference type="SUPFAM" id="SSF48452">
    <property type="entry name" value="TPR-like"/>
    <property type="match status" value="1"/>
</dbReference>
<dbReference type="RefSeq" id="WP_036856459.1">
    <property type="nucleotide sequence ID" value="NZ_JRNU01000044.1"/>
</dbReference>
<proteinExistence type="inferred from homology"/>
<dbReference type="InterPro" id="IPR012944">
    <property type="entry name" value="SusD_RagB_dom"/>
</dbReference>
<evidence type="ECO:0000313" key="9">
    <source>
        <dbReference type="Proteomes" id="UP000029614"/>
    </source>
</evidence>